<evidence type="ECO:0000256" key="9">
    <source>
        <dbReference type="ARBA" id="ARBA00022833"/>
    </source>
</evidence>
<comment type="catalytic activity">
    <reaction evidence="1">
        <text>Hydrolysis of DNA containing ring-opened 7-methylguanine residues, releasing 2,6-diamino-4-hydroxy-5-(N-methyl)formamidopyrimidine.</text>
        <dbReference type="EC" id="3.2.2.23"/>
    </reaction>
</comment>
<keyword evidence="8" id="KW-0378">Hydrolase</keyword>
<dbReference type="RefSeq" id="WP_344685417.1">
    <property type="nucleotide sequence ID" value="NZ_BAAAVT010000004.1"/>
</dbReference>
<dbReference type="InterPro" id="IPR020629">
    <property type="entry name" value="FPG_Glyclase"/>
</dbReference>
<keyword evidence="12" id="KW-0456">Lyase</keyword>
<evidence type="ECO:0000256" key="12">
    <source>
        <dbReference type="ARBA" id="ARBA00023239"/>
    </source>
</evidence>
<comment type="similarity">
    <text evidence="3">Belongs to the FPG family.</text>
</comment>
<sequence length="352" mass="38409">MPELPEVEVVRRGIADWATGRVITAVDVHDERSLRRHEPRIPAGPESAVGTPPPLGEDFRTRLVGRLLETPQRRGKYLWIPLGPLPADEGPSTSQDAASTATARPAVPVAEEQPSALLVHLGMSGQVLVEDRDAPVEKHLKISLDLSPRAGAPEQLRFVDQRIFGGMQVSPLVPADHWSGAVPAPMVHIAPDPFEDLVSSEGPAAEGTAAERLFRAFRRRRSGLKRSLLDQTLISGIGNIYADEALWRARLHFARRTETITRAEAGRVLAAAREVMEEALAAGGTSFDALYVNVNGASGYFDRSLAAYGQEGRPCPRCAGTPRAGVIRRTAFMGRSSYWCPTCQPRPRRGRW</sequence>
<evidence type="ECO:0000259" key="18">
    <source>
        <dbReference type="PROSITE" id="PS51066"/>
    </source>
</evidence>
<evidence type="ECO:0000256" key="13">
    <source>
        <dbReference type="ARBA" id="ARBA00023268"/>
    </source>
</evidence>
<keyword evidence="10" id="KW-0238">DNA-binding</keyword>
<evidence type="ECO:0000256" key="8">
    <source>
        <dbReference type="ARBA" id="ARBA00022801"/>
    </source>
</evidence>
<evidence type="ECO:0000256" key="10">
    <source>
        <dbReference type="ARBA" id="ARBA00023125"/>
    </source>
</evidence>
<dbReference type="InterPro" id="IPR015886">
    <property type="entry name" value="H2TH_FPG"/>
</dbReference>
<dbReference type="Pfam" id="PF06831">
    <property type="entry name" value="H2TH"/>
    <property type="match status" value="1"/>
</dbReference>
<dbReference type="SMART" id="SM00898">
    <property type="entry name" value="Fapy_DNA_glyco"/>
    <property type="match status" value="1"/>
</dbReference>
<proteinExistence type="inferred from homology"/>
<comment type="catalytic activity">
    <reaction evidence="15">
        <text>2'-deoxyribonucleotide-(2'-deoxyribose 5'-phosphate)-2'-deoxyribonucleotide-DNA = a 3'-end 2'-deoxyribonucleotide-(2,3-dehydro-2,3-deoxyribose 5'-phosphate)-DNA + a 5'-end 5'-phospho-2'-deoxyribonucleoside-DNA + H(+)</text>
        <dbReference type="Rhea" id="RHEA:66592"/>
        <dbReference type="Rhea" id="RHEA-COMP:13180"/>
        <dbReference type="Rhea" id="RHEA-COMP:16897"/>
        <dbReference type="Rhea" id="RHEA-COMP:17067"/>
        <dbReference type="ChEBI" id="CHEBI:15378"/>
        <dbReference type="ChEBI" id="CHEBI:136412"/>
        <dbReference type="ChEBI" id="CHEBI:157695"/>
        <dbReference type="ChEBI" id="CHEBI:167181"/>
        <dbReference type="EC" id="4.2.99.18"/>
    </reaction>
</comment>
<evidence type="ECO:0000256" key="2">
    <source>
        <dbReference type="ARBA" id="ARBA00001947"/>
    </source>
</evidence>
<reference evidence="21" key="1">
    <citation type="journal article" date="2019" name="Int. J. Syst. Evol. Microbiol.">
        <title>The Global Catalogue of Microorganisms (GCM) 10K type strain sequencing project: providing services to taxonomists for standard genome sequencing and annotation.</title>
        <authorList>
            <consortium name="The Broad Institute Genomics Platform"/>
            <consortium name="The Broad Institute Genome Sequencing Center for Infectious Disease"/>
            <person name="Wu L."/>
            <person name="Ma J."/>
        </authorList>
    </citation>
    <scope>NUCLEOTIDE SEQUENCE [LARGE SCALE GENOMIC DNA]</scope>
    <source>
        <strain evidence="21">JCM 14309</strain>
    </source>
</reference>
<keyword evidence="9" id="KW-0862">Zinc</keyword>
<evidence type="ECO:0000256" key="4">
    <source>
        <dbReference type="ARBA" id="ARBA00011245"/>
    </source>
</evidence>
<dbReference type="InterPro" id="IPR035937">
    <property type="entry name" value="FPG_N"/>
</dbReference>
<accession>A0ABP6LVB3</accession>
<evidence type="ECO:0000313" key="20">
    <source>
        <dbReference type="EMBL" id="GAA3055856.1"/>
    </source>
</evidence>
<dbReference type="Pfam" id="PF01149">
    <property type="entry name" value="Fapy_DNA_glyco"/>
    <property type="match status" value="1"/>
</dbReference>
<dbReference type="NCBIfam" id="TIGR00577">
    <property type="entry name" value="fpg"/>
    <property type="match status" value="1"/>
</dbReference>
<feature type="region of interest" description="Disordered" evidence="17">
    <location>
        <begin position="34"/>
        <end position="56"/>
    </location>
</feature>
<feature type="domain" description="FPG-type" evidence="18">
    <location>
        <begin position="306"/>
        <end position="345"/>
    </location>
</feature>
<dbReference type="EMBL" id="BAAAVT010000004">
    <property type="protein sequence ID" value="GAA3055856.1"/>
    <property type="molecule type" value="Genomic_DNA"/>
</dbReference>
<keyword evidence="14" id="KW-0326">Glycosidase</keyword>
<evidence type="ECO:0000256" key="5">
    <source>
        <dbReference type="ARBA" id="ARBA00022723"/>
    </source>
</evidence>
<comment type="subunit">
    <text evidence="4">Monomer.</text>
</comment>
<feature type="domain" description="Formamidopyrimidine-DNA glycosylase catalytic" evidence="19">
    <location>
        <begin position="2"/>
        <end position="165"/>
    </location>
</feature>
<evidence type="ECO:0000313" key="21">
    <source>
        <dbReference type="Proteomes" id="UP001500236"/>
    </source>
</evidence>
<dbReference type="SMART" id="SM01232">
    <property type="entry name" value="H2TH"/>
    <property type="match status" value="1"/>
</dbReference>
<keyword evidence="5" id="KW-0479">Metal-binding</keyword>
<dbReference type="PROSITE" id="PS51068">
    <property type="entry name" value="FPG_CAT"/>
    <property type="match status" value="1"/>
</dbReference>
<protein>
    <submittedName>
        <fullName evidence="20">DNA-formamidopyrimidine glycosylase</fullName>
    </submittedName>
</protein>
<dbReference type="SUPFAM" id="SSF57716">
    <property type="entry name" value="Glucocorticoid receptor-like (DNA-binding domain)"/>
    <property type="match status" value="1"/>
</dbReference>
<dbReference type="InterPro" id="IPR012319">
    <property type="entry name" value="FPG_cat"/>
</dbReference>
<keyword evidence="6" id="KW-0227">DNA damage</keyword>
<dbReference type="PANTHER" id="PTHR22993">
    <property type="entry name" value="FORMAMIDOPYRIMIDINE-DNA GLYCOSYLASE"/>
    <property type="match status" value="1"/>
</dbReference>
<dbReference type="PROSITE" id="PS51066">
    <property type="entry name" value="ZF_FPG_2"/>
    <property type="match status" value="1"/>
</dbReference>
<dbReference type="NCBIfam" id="NF002211">
    <property type="entry name" value="PRK01103.1"/>
    <property type="match status" value="1"/>
</dbReference>
<evidence type="ECO:0000256" key="7">
    <source>
        <dbReference type="ARBA" id="ARBA00022771"/>
    </source>
</evidence>
<keyword evidence="7 16" id="KW-0863">Zinc-finger</keyword>
<evidence type="ECO:0000256" key="6">
    <source>
        <dbReference type="ARBA" id="ARBA00022763"/>
    </source>
</evidence>
<evidence type="ECO:0000256" key="17">
    <source>
        <dbReference type="SAM" id="MobiDB-lite"/>
    </source>
</evidence>
<evidence type="ECO:0000259" key="19">
    <source>
        <dbReference type="PROSITE" id="PS51068"/>
    </source>
</evidence>
<dbReference type="SUPFAM" id="SSF81624">
    <property type="entry name" value="N-terminal domain of MutM-like DNA repair proteins"/>
    <property type="match status" value="1"/>
</dbReference>
<keyword evidence="11" id="KW-0234">DNA repair</keyword>
<dbReference type="Proteomes" id="UP001500236">
    <property type="component" value="Unassembled WGS sequence"/>
</dbReference>
<comment type="caution">
    <text evidence="20">The sequence shown here is derived from an EMBL/GenBank/DDBJ whole genome shotgun (WGS) entry which is preliminary data.</text>
</comment>
<comment type="cofactor">
    <cofactor evidence="2">
        <name>Zn(2+)</name>
        <dbReference type="ChEBI" id="CHEBI:29105"/>
    </cofactor>
</comment>
<keyword evidence="21" id="KW-1185">Reference proteome</keyword>
<organism evidence="20 21">
    <name type="scientific">Nesterenkonia aethiopica</name>
    <dbReference type="NCBI Taxonomy" id="269144"/>
    <lineage>
        <taxon>Bacteria</taxon>
        <taxon>Bacillati</taxon>
        <taxon>Actinomycetota</taxon>
        <taxon>Actinomycetes</taxon>
        <taxon>Micrococcales</taxon>
        <taxon>Micrococcaceae</taxon>
        <taxon>Nesterenkonia</taxon>
    </lineage>
</organism>
<dbReference type="Gene3D" id="3.20.190.10">
    <property type="entry name" value="MutM-like, N-terminal"/>
    <property type="match status" value="1"/>
</dbReference>
<dbReference type="InterPro" id="IPR010979">
    <property type="entry name" value="Ribosomal_uS13-like_H2TH"/>
</dbReference>
<gene>
    <name evidence="20" type="primary">mutM</name>
    <name evidence="20" type="ORF">GCM10010529_07240</name>
</gene>
<evidence type="ECO:0000256" key="16">
    <source>
        <dbReference type="PROSITE-ProRule" id="PRU00391"/>
    </source>
</evidence>
<evidence type="ECO:0000256" key="1">
    <source>
        <dbReference type="ARBA" id="ARBA00001668"/>
    </source>
</evidence>
<dbReference type="CDD" id="cd08966">
    <property type="entry name" value="EcFpg-like_N"/>
    <property type="match status" value="1"/>
</dbReference>
<evidence type="ECO:0000256" key="11">
    <source>
        <dbReference type="ARBA" id="ARBA00023204"/>
    </source>
</evidence>
<evidence type="ECO:0000256" key="3">
    <source>
        <dbReference type="ARBA" id="ARBA00009409"/>
    </source>
</evidence>
<dbReference type="PANTHER" id="PTHR22993:SF9">
    <property type="entry name" value="FORMAMIDOPYRIMIDINE-DNA GLYCOSYLASE"/>
    <property type="match status" value="1"/>
</dbReference>
<name>A0ABP6LVB3_9MICC</name>
<dbReference type="SUPFAM" id="SSF46946">
    <property type="entry name" value="S13-like H2TH domain"/>
    <property type="match status" value="1"/>
</dbReference>
<evidence type="ECO:0000256" key="14">
    <source>
        <dbReference type="ARBA" id="ARBA00023295"/>
    </source>
</evidence>
<dbReference type="InterPro" id="IPR000214">
    <property type="entry name" value="Znf_DNA_glyclase/AP_lyase"/>
</dbReference>
<keyword evidence="13" id="KW-0511">Multifunctional enzyme</keyword>
<evidence type="ECO:0000256" key="15">
    <source>
        <dbReference type="ARBA" id="ARBA00044632"/>
    </source>
</evidence>
<dbReference type="Gene3D" id="1.10.8.50">
    <property type="match status" value="1"/>
</dbReference>